<keyword evidence="11" id="KW-1185">Reference proteome</keyword>
<feature type="region of interest" description="Disordered" evidence="7">
    <location>
        <begin position="666"/>
        <end position="717"/>
    </location>
</feature>
<protein>
    <recommendedName>
        <fullName evidence="9">SAC domain-containing protein</fullName>
    </recommendedName>
</protein>
<evidence type="ECO:0000313" key="10">
    <source>
        <dbReference type="EnsemblPlants" id="Kaladp0090s0067.2.v1.1"/>
    </source>
</evidence>
<dbReference type="GO" id="GO:0005774">
    <property type="term" value="C:vacuolar membrane"/>
    <property type="evidence" value="ECO:0007669"/>
    <property type="project" value="UniProtKB-SubCell"/>
</dbReference>
<dbReference type="EnsemblPlants" id="Kaladp0090s0067.4.v1.1">
    <property type="protein sequence ID" value="Kaladp0090s0067.4.v1.1"/>
    <property type="gene ID" value="Kaladp0090s0067.v1.1"/>
</dbReference>
<feature type="region of interest" description="Disordered" evidence="7">
    <location>
        <begin position="9"/>
        <end position="36"/>
    </location>
</feature>
<dbReference type="GO" id="GO:0046856">
    <property type="term" value="P:phosphatidylinositol dephosphorylation"/>
    <property type="evidence" value="ECO:0007669"/>
    <property type="project" value="InterPro"/>
</dbReference>
<dbReference type="Proteomes" id="UP000594263">
    <property type="component" value="Unplaced"/>
</dbReference>
<dbReference type="EnsemblPlants" id="Kaladp0090s0067.2.v1.1">
    <property type="protein sequence ID" value="Kaladp0090s0067.2.v1.1"/>
    <property type="gene ID" value="Kaladp0090s0067.v1.1"/>
</dbReference>
<comment type="subcellular location">
    <subcellularLocation>
        <location evidence="1">Vacuole membrane</location>
        <topology evidence="1">Peripheral membrane protein</topology>
    </subcellularLocation>
</comment>
<feature type="domain" description="SAC" evidence="9">
    <location>
        <begin position="179"/>
        <end position="569"/>
    </location>
</feature>
<dbReference type="EnsemblPlants" id="Kaladp0090s0067.1.v1.1">
    <property type="protein sequence ID" value="Kaladp0090s0067.1.v1.1"/>
    <property type="gene ID" value="Kaladp0090s0067.v1.1"/>
</dbReference>
<feature type="compositionally biased region" description="Polar residues" evidence="7">
    <location>
        <begin position="12"/>
        <end position="24"/>
    </location>
</feature>
<feature type="compositionally biased region" description="Polar residues" evidence="7">
    <location>
        <begin position="697"/>
        <end position="717"/>
    </location>
</feature>
<keyword evidence="8" id="KW-1133">Transmembrane helix</keyword>
<proteinExistence type="predicted"/>
<evidence type="ECO:0000256" key="6">
    <source>
        <dbReference type="ARBA" id="ARBA00023464"/>
    </source>
</evidence>
<evidence type="ECO:0000313" key="11">
    <source>
        <dbReference type="Proteomes" id="UP000594263"/>
    </source>
</evidence>
<dbReference type="PANTHER" id="PTHR45738">
    <property type="entry name" value="POLYPHOSPHOINOSITIDE PHOSPHATASE"/>
    <property type="match status" value="1"/>
</dbReference>
<evidence type="ECO:0000256" key="2">
    <source>
        <dbReference type="ARBA" id="ARBA00022554"/>
    </source>
</evidence>
<name>A0A7N0UYZ8_KALFE</name>
<organism evidence="10 11">
    <name type="scientific">Kalanchoe fedtschenkoi</name>
    <name type="common">Lavender scallops</name>
    <name type="synonym">South American air plant</name>
    <dbReference type="NCBI Taxonomy" id="63787"/>
    <lineage>
        <taxon>Eukaryota</taxon>
        <taxon>Viridiplantae</taxon>
        <taxon>Streptophyta</taxon>
        <taxon>Embryophyta</taxon>
        <taxon>Tracheophyta</taxon>
        <taxon>Spermatophyta</taxon>
        <taxon>Magnoliopsida</taxon>
        <taxon>eudicotyledons</taxon>
        <taxon>Gunneridae</taxon>
        <taxon>Pentapetalae</taxon>
        <taxon>Saxifragales</taxon>
        <taxon>Crassulaceae</taxon>
        <taxon>Kalanchoe</taxon>
    </lineage>
</organism>
<evidence type="ECO:0000256" key="5">
    <source>
        <dbReference type="ARBA" id="ARBA00023337"/>
    </source>
</evidence>
<feature type="compositionally biased region" description="Polar residues" evidence="7">
    <location>
        <begin position="669"/>
        <end position="688"/>
    </location>
</feature>
<keyword evidence="3" id="KW-0378">Hydrolase</keyword>
<dbReference type="PROSITE" id="PS50275">
    <property type="entry name" value="SAC"/>
    <property type="match status" value="1"/>
</dbReference>
<sequence>MARDLVHHITMASENGTSCNQSSVAGEEQQSPRKPPATCMQKFRLYETQSNYYMIGRDKSRTHWRVLKIDRSEPSEFNIREDSTTYSETECSDLLRRIHEGNRPTGGLTFVTICYGIIGFLKFLGPYYMLLVTQRRMIGKICGHSVYAVSKSEIIPLPNSSVRCNVANPKYENRYKKLLCAVDLTKDFFFSYSYCVMRSLQKNLCGNESGQVPYDSMFVWNEFLTRGIRNHLQNTIWTVALVHGFFKQATLSISGREFKVTLIARRSRHYAGTRYLKRGVNEKGRVANDVETEQIVFQDVPGEFPLQISSVVQNRGSIPLFWSQETSRLNLRPNIILSKRDQNYQATRLHFENLVKRYGNPIIILNLIKTQEKKPRESVLRAEFAYAIRVINNDLLEENRLKFIHWDLSKHSRRANVLRLLGNLAANALRLTNIFHCQIEPVPEPEGPINWPFLQNINIASFDWQGSCENGTEDANNLESKSNSDKNVMFSPSVKPLQLQRGVLRTNCIDCLDRTNVAQYAYGLVALGHQLHAIGLLDAPVVDLDTPIAVNLMDFYERMGDTLAHQYGGSAAHNKIFCARRGQWRAATQSQEFFRTLQRYYSNAYTDAEKQDAINVFLGHFQPQEGKPALWEMDSDQHYIGGSKTHVDKKGRLFQRSLSDGNILREETSPVSATNAKRGSFPISSLPDQSREGSMLLSESSPEISTSERSLTYSRQPSIEMQRDPLESEHFHLSGYVDASTCSNFVDLEWLSSSANSFEESSERSLHGTTSFSRLSSESFVSGINRGSTPSSSGYGSSLKGREATGTEAYQEGKTYQDVLEEYPESFVQWVTNGETLCH</sequence>
<keyword evidence="4 8" id="KW-0472">Membrane</keyword>
<comment type="catalytic activity">
    <reaction evidence="5">
        <text>a 1,2-diacyl-sn-glycero-3-phospho-(1D-myo-inositol-3,5-bisphosphate) + H2O = a 1,2-diacyl-sn-glycero-3-phospho-(1D-myo-inositol-3-phosphate) + phosphate</text>
        <dbReference type="Rhea" id="RHEA:32955"/>
        <dbReference type="ChEBI" id="CHEBI:15377"/>
        <dbReference type="ChEBI" id="CHEBI:43474"/>
        <dbReference type="ChEBI" id="CHEBI:57923"/>
        <dbReference type="ChEBI" id="CHEBI:58088"/>
    </reaction>
</comment>
<evidence type="ECO:0000259" key="9">
    <source>
        <dbReference type="PROSITE" id="PS50275"/>
    </source>
</evidence>
<dbReference type="PANTHER" id="PTHR45738:SF25">
    <property type="entry name" value="PHOSPHOINOSITIDE PHOSPHATASE SAC3-RELATED"/>
    <property type="match status" value="1"/>
</dbReference>
<feature type="transmembrane region" description="Helical" evidence="8">
    <location>
        <begin position="106"/>
        <end position="130"/>
    </location>
</feature>
<feature type="compositionally biased region" description="Low complexity" evidence="7">
    <location>
        <begin position="782"/>
        <end position="799"/>
    </location>
</feature>
<evidence type="ECO:0000256" key="8">
    <source>
        <dbReference type="SAM" id="Phobius"/>
    </source>
</evidence>
<dbReference type="Gramene" id="Kaladp0090s0067.2.v1.1">
    <property type="protein sequence ID" value="Kaladp0090s0067.2.v1.1"/>
    <property type="gene ID" value="Kaladp0090s0067.v1.1"/>
</dbReference>
<keyword evidence="8" id="KW-0812">Transmembrane</keyword>
<dbReference type="OMA" id="EDNHANG"/>
<accession>A0A7N0UYZ8</accession>
<feature type="region of interest" description="Disordered" evidence="7">
    <location>
        <begin position="782"/>
        <end position="806"/>
    </location>
</feature>
<reference evidence="10" key="1">
    <citation type="submission" date="2021-01" db="UniProtKB">
        <authorList>
            <consortium name="EnsemblPlants"/>
        </authorList>
    </citation>
    <scope>IDENTIFICATION</scope>
</reference>
<dbReference type="InterPro" id="IPR002013">
    <property type="entry name" value="SAC_dom"/>
</dbReference>
<keyword evidence="2" id="KW-0926">Vacuole</keyword>
<dbReference type="Gramene" id="Kaladp0090s0067.4.v1.1">
    <property type="protein sequence ID" value="Kaladp0090s0067.4.v1.1"/>
    <property type="gene ID" value="Kaladp0090s0067.v1.1"/>
</dbReference>
<dbReference type="Gramene" id="Kaladp0090s0067.1.v1.1">
    <property type="protein sequence ID" value="Kaladp0090s0067.1.v1.1"/>
    <property type="gene ID" value="Kaladp0090s0067.v1.1"/>
</dbReference>
<evidence type="ECO:0000256" key="7">
    <source>
        <dbReference type="SAM" id="MobiDB-lite"/>
    </source>
</evidence>
<comment type="subunit">
    <text evidence="6">Component of the PI(3,5)P2 regulatory complex at least composed of ATG18, SAC/FIG4, FAB1 and VAC14.</text>
</comment>
<evidence type="ECO:0000256" key="3">
    <source>
        <dbReference type="ARBA" id="ARBA00022801"/>
    </source>
</evidence>
<evidence type="ECO:0000256" key="1">
    <source>
        <dbReference type="ARBA" id="ARBA00004148"/>
    </source>
</evidence>
<dbReference type="InterPro" id="IPR043573">
    <property type="entry name" value="Fig4-like"/>
</dbReference>
<evidence type="ECO:0000256" key="4">
    <source>
        <dbReference type="ARBA" id="ARBA00023136"/>
    </source>
</evidence>
<dbReference type="Pfam" id="PF02383">
    <property type="entry name" value="Syja_N"/>
    <property type="match status" value="1"/>
</dbReference>
<dbReference type="GO" id="GO:0043813">
    <property type="term" value="F:phosphatidylinositol-3,5-bisphosphate 5-phosphatase activity"/>
    <property type="evidence" value="ECO:0007669"/>
    <property type="project" value="InterPro"/>
</dbReference>
<dbReference type="AlphaFoldDB" id="A0A7N0UYZ8"/>